<accession>A0A1I5RWV9</accession>
<feature type="signal peptide" evidence="2">
    <location>
        <begin position="1"/>
        <end position="20"/>
    </location>
</feature>
<dbReference type="RefSeq" id="WP_090654040.1">
    <property type="nucleotide sequence ID" value="NZ_FOXQ01000001.1"/>
</dbReference>
<organism evidence="4 5">
    <name type="scientific">Parafilimonas terrae</name>
    <dbReference type="NCBI Taxonomy" id="1465490"/>
    <lineage>
        <taxon>Bacteria</taxon>
        <taxon>Pseudomonadati</taxon>
        <taxon>Bacteroidota</taxon>
        <taxon>Chitinophagia</taxon>
        <taxon>Chitinophagales</taxon>
        <taxon>Chitinophagaceae</taxon>
        <taxon>Parafilimonas</taxon>
    </lineage>
</organism>
<name>A0A1I5RWV9_9BACT</name>
<evidence type="ECO:0000313" key="5">
    <source>
        <dbReference type="Proteomes" id="UP000199031"/>
    </source>
</evidence>
<evidence type="ECO:0000259" key="3">
    <source>
        <dbReference type="Pfam" id="PF20434"/>
    </source>
</evidence>
<proteinExistence type="predicted"/>
<dbReference type="Pfam" id="PF20434">
    <property type="entry name" value="BD-FAE"/>
    <property type="match status" value="1"/>
</dbReference>
<dbReference type="EMBL" id="FOXQ01000001">
    <property type="protein sequence ID" value="SFP62476.1"/>
    <property type="molecule type" value="Genomic_DNA"/>
</dbReference>
<feature type="domain" description="BD-FAE-like" evidence="3">
    <location>
        <begin position="61"/>
        <end position="260"/>
    </location>
</feature>
<reference evidence="4 5" key="1">
    <citation type="submission" date="2016-10" db="EMBL/GenBank/DDBJ databases">
        <authorList>
            <person name="de Groot N.N."/>
        </authorList>
    </citation>
    <scope>NUCLEOTIDE SEQUENCE [LARGE SCALE GENOMIC DNA]</scope>
    <source>
        <strain evidence="4 5">DSM 28286</strain>
    </source>
</reference>
<dbReference type="Proteomes" id="UP000199031">
    <property type="component" value="Unassembled WGS sequence"/>
</dbReference>
<dbReference type="Gene3D" id="3.40.50.1820">
    <property type="entry name" value="alpha/beta hydrolase"/>
    <property type="match status" value="1"/>
</dbReference>
<dbReference type="STRING" id="1465490.SAMN05444277_101440"/>
<evidence type="ECO:0000256" key="1">
    <source>
        <dbReference type="ARBA" id="ARBA00022801"/>
    </source>
</evidence>
<sequence length="307" mass="34244">MKKIALFLFISTITMHSLYAQQTITLYDGAVPNSKPYNTKEWWEPRETGDTIVHFTSQPTLTIFLPDKKIATGTAVVICPGGGYWITSIVKEGFAIAREFNKMGVAAFVLKYRMPEDSVMINKTIGPLQDAQRAIQLVRMHAKEWNVDANKIGIMGFSAGGHLASTAATHFNHSYIENTNNINLRPDFSIFIYPVISFQDSIAHIGSRDRLIGKNPPKSLLDSFSNELQVTALTPPTFLVHATDDNVVPVMNSITFYEALIHNKVSAEMHIYKAGGHGFGLHNPTTNDLWMESCRSWLQSMKLLPGK</sequence>
<dbReference type="PANTHER" id="PTHR48081:SF6">
    <property type="entry name" value="PEPTIDASE S9 PROLYL OLIGOPEPTIDASE CATALYTIC DOMAIN-CONTAINING PROTEIN"/>
    <property type="match status" value="1"/>
</dbReference>
<keyword evidence="1" id="KW-0378">Hydrolase</keyword>
<dbReference type="InterPro" id="IPR049492">
    <property type="entry name" value="BD-FAE-like_dom"/>
</dbReference>
<protein>
    <submittedName>
        <fullName evidence="4">Acetyl esterase/lipase</fullName>
    </submittedName>
</protein>
<gene>
    <name evidence="4" type="ORF">SAMN05444277_101440</name>
</gene>
<dbReference type="InterPro" id="IPR050300">
    <property type="entry name" value="GDXG_lipolytic_enzyme"/>
</dbReference>
<evidence type="ECO:0000313" key="4">
    <source>
        <dbReference type="EMBL" id="SFP62476.1"/>
    </source>
</evidence>
<dbReference type="PANTHER" id="PTHR48081">
    <property type="entry name" value="AB HYDROLASE SUPERFAMILY PROTEIN C4A8.06C"/>
    <property type="match status" value="1"/>
</dbReference>
<dbReference type="InterPro" id="IPR029058">
    <property type="entry name" value="AB_hydrolase_fold"/>
</dbReference>
<feature type="chain" id="PRO_5011447881" evidence="2">
    <location>
        <begin position="21"/>
        <end position="307"/>
    </location>
</feature>
<dbReference type="SUPFAM" id="SSF53474">
    <property type="entry name" value="alpha/beta-Hydrolases"/>
    <property type="match status" value="1"/>
</dbReference>
<dbReference type="OrthoDB" id="9794725at2"/>
<dbReference type="GO" id="GO:0016787">
    <property type="term" value="F:hydrolase activity"/>
    <property type="evidence" value="ECO:0007669"/>
    <property type="project" value="UniProtKB-KW"/>
</dbReference>
<dbReference type="AlphaFoldDB" id="A0A1I5RWV9"/>
<keyword evidence="2" id="KW-0732">Signal</keyword>
<keyword evidence="5" id="KW-1185">Reference proteome</keyword>
<evidence type="ECO:0000256" key="2">
    <source>
        <dbReference type="SAM" id="SignalP"/>
    </source>
</evidence>